<sequence length="83" mass="9523">MPNWISVVFPIAFFILLIYTIIRARHRGHTVMIKIANGQIIDEHTDEAKRASQLAIAREDEWVTQSLHPTICVGEPSGKRREE</sequence>
<comment type="caution">
    <text evidence="2">The sequence shown here is derived from an EMBL/GenBank/DDBJ whole genome shotgun (WGS) entry which is preliminary data.</text>
</comment>
<name>A0ABT9XMM0_9BACL</name>
<protein>
    <submittedName>
        <fullName evidence="2">Uncharacterized protein</fullName>
    </submittedName>
</protein>
<keyword evidence="1" id="KW-0472">Membrane</keyword>
<dbReference type="EMBL" id="JAUSTP010000054">
    <property type="protein sequence ID" value="MDQ0191564.1"/>
    <property type="molecule type" value="Genomic_DNA"/>
</dbReference>
<organism evidence="2 3">
    <name type="scientific">Alicyclobacillus cycloheptanicus</name>
    <dbReference type="NCBI Taxonomy" id="1457"/>
    <lineage>
        <taxon>Bacteria</taxon>
        <taxon>Bacillati</taxon>
        <taxon>Bacillota</taxon>
        <taxon>Bacilli</taxon>
        <taxon>Bacillales</taxon>
        <taxon>Alicyclobacillaceae</taxon>
        <taxon>Alicyclobacillus</taxon>
    </lineage>
</organism>
<dbReference type="RefSeq" id="WP_274457134.1">
    <property type="nucleotide sequence ID" value="NZ_CP067097.1"/>
</dbReference>
<accession>A0ABT9XMM0</accession>
<evidence type="ECO:0000256" key="1">
    <source>
        <dbReference type="SAM" id="Phobius"/>
    </source>
</evidence>
<gene>
    <name evidence="2" type="ORF">J2S03_003435</name>
</gene>
<keyword evidence="1" id="KW-1133">Transmembrane helix</keyword>
<evidence type="ECO:0000313" key="2">
    <source>
        <dbReference type="EMBL" id="MDQ0191564.1"/>
    </source>
</evidence>
<proteinExistence type="predicted"/>
<keyword evidence="3" id="KW-1185">Reference proteome</keyword>
<dbReference type="Proteomes" id="UP001232973">
    <property type="component" value="Unassembled WGS sequence"/>
</dbReference>
<feature type="transmembrane region" description="Helical" evidence="1">
    <location>
        <begin position="6"/>
        <end position="24"/>
    </location>
</feature>
<evidence type="ECO:0000313" key="3">
    <source>
        <dbReference type="Proteomes" id="UP001232973"/>
    </source>
</evidence>
<reference evidence="2 3" key="1">
    <citation type="submission" date="2023-07" db="EMBL/GenBank/DDBJ databases">
        <title>Genomic Encyclopedia of Type Strains, Phase IV (KMG-IV): sequencing the most valuable type-strain genomes for metagenomic binning, comparative biology and taxonomic classification.</title>
        <authorList>
            <person name="Goeker M."/>
        </authorList>
    </citation>
    <scope>NUCLEOTIDE SEQUENCE [LARGE SCALE GENOMIC DNA]</scope>
    <source>
        <strain evidence="2 3">DSM 4006</strain>
    </source>
</reference>
<keyword evidence="1" id="KW-0812">Transmembrane</keyword>